<dbReference type="EMBL" id="GBRH01248237">
    <property type="protein sequence ID" value="JAD49658.1"/>
    <property type="molecule type" value="Transcribed_RNA"/>
</dbReference>
<reference evidence="1" key="1">
    <citation type="submission" date="2014-09" db="EMBL/GenBank/DDBJ databases">
        <authorList>
            <person name="Magalhaes I.L.F."/>
            <person name="Oliveira U."/>
            <person name="Santos F.R."/>
            <person name="Vidigal T.H.D.A."/>
            <person name="Brescovit A.D."/>
            <person name="Santos A.J."/>
        </authorList>
    </citation>
    <scope>NUCLEOTIDE SEQUENCE</scope>
    <source>
        <tissue evidence="1">Shoot tissue taken approximately 20 cm above the soil surface</tissue>
    </source>
</reference>
<sequence length="18" mass="2130">MTYCNHFWFHVGFLAGLS</sequence>
<accession>A0A0A9AIJ5</accession>
<dbReference type="AlphaFoldDB" id="A0A0A9AIJ5"/>
<proteinExistence type="predicted"/>
<reference evidence="1" key="2">
    <citation type="journal article" date="2015" name="Data Brief">
        <title>Shoot transcriptome of the giant reed, Arundo donax.</title>
        <authorList>
            <person name="Barrero R.A."/>
            <person name="Guerrero F.D."/>
            <person name="Moolhuijzen P."/>
            <person name="Goolsby J.A."/>
            <person name="Tidwell J."/>
            <person name="Bellgard S.E."/>
            <person name="Bellgard M.I."/>
        </authorList>
    </citation>
    <scope>NUCLEOTIDE SEQUENCE</scope>
    <source>
        <tissue evidence="1">Shoot tissue taken approximately 20 cm above the soil surface</tissue>
    </source>
</reference>
<protein>
    <submittedName>
        <fullName evidence="1">Uncharacterized protein</fullName>
    </submittedName>
</protein>
<name>A0A0A9AIJ5_ARUDO</name>
<evidence type="ECO:0000313" key="1">
    <source>
        <dbReference type="EMBL" id="JAD49658.1"/>
    </source>
</evidence>
<organism evidence="1">
    <name type="scientific">Arundo donax</name>
    <name type="common">Giant reed</name>
    <name type="synonym">Donax arundinaceus</name>
    <dbReference type="NCBI Taxonomy" id="35708"/>
    <lineage>
        <taxon>Eukaryota</taxon>
        <taxon>Viridiplantae</taxon>
        <taxon>Streptophyta</taxon>
        <taxon>Embryophyta</taxon>
        <taxon>Tracheophyta</taxon>
        <taxon>Spermatophyta</taxon>
        <taxon>Magnoliopsida</taxon>
        <taxon>Liliopsida</taxon>
        <taxon>Poales</taxon>
        <taxon>Poaceae</taxon>
        <taxon>PACMAD clade</taxon>
        <taxon>Arundinoideae</taxon>
        <taxon>Arundineae</taxon>
        <taxon>Arundo</taxon>
    </lineage>
</organism>